<protein>
    <submittedName>
        <fullName evidence="2">Uncharacterized protein</fullName>
    </submittedName>
</protein>
<comment type="caution">
    <text evidence="2">The sequence shown here is derived from an EMBL/GenBank/DDBJ whole genome shotgun (WGS) entry which is preliminary data.</text>
</comment>
<proteinExistence type="predicted"/>
<organism evidence="2 3">
    <name type="scientific">Pasteurella bettyae CCUG 2042</name>
    <dbReference type="NCBI Taxonomy" id="1095749"/>
    <lineage>
        <taxon>Bacteria</taxon>
        <taxon>Pseudomonadati</taxon>
        <taxon>Pseudomonadota</taxon>
        <taxon>Gammaproteobacteria</taxon>
        <taxon>Pasteurellales</taxon>
        <taxon>Pasteurellaceae</taxon>
        <taxon>Pasteurella</taxon>
    </lineage>
</organism>
<keyword evidence="3" id="KW-1185">Reference proteome</keyword>
<sequence>MKKIVKYFVILIVFSFFAFWFYTIYMTKLTGCSVKSGDAVFQDRLVCDKQEIVPTGYLSSMLQEPNLIARAVSTYKEGDKLCYTDEQKFYIYNIKKKTTQVLSLEEFIKVNHSQFKLSSDFYTLPDDYLKEFANNCKK</sequence>
<dbReference type="eggNOG" id="ENOG5031K7R">
    <property type="taxonomic scope" value="Bacteria"/>
</dbReference>
<keyword evidence="1" id="KW-1133">Transmembrane helix</keyword>
<evidence type="ECO:0000313" key="3">
    <source>
        <dbReference type="Proteomes" id="UP000006457"/>
    </source>
</evidence>
<dbReference type="Proteomes" id="UP000006457">
    <property type="component" value="Unassembled WGS sequence"/>
</dbReference>
<dbReference type="OrthoDB" id="9897035at2"/>
<evidence type="ECO:0000256" key="1">
    <source>
        <dbReference type="SAM" id="Phobius"/>
    </source>
</evidence>
<accession>I3DIL9</accession>
<name>I3DIL9_9PAST</name>
<keyword evidence="1" id="KW-0472">Membrane</keyword>
<feature type="transmembrane region" description="Helical" evidence="1">
    <location>
        <begin position="7"/>
        <end position="25"/>
    </location>
</feature>
<dbReference type="PATRIC" id="fig|1095749.3.peg.370"/>
<gene>
    <name evidence="2" type="ORF">HMPREF1052_0136</name>
</gene>
<keyword evidence="1" id="KW-0812">Transmembrane</keyword>
<evidence type="ECO:0000313" key="2">
    <source>
        <dbReference type="EMBL" id="EIJ71562.1"/>
    </source>
</evidence>
<reference evidence="2 3" key="1">
    <citation type="submission" date="2012-03" db="EMBL/GenBank/DDBJ databases">
        <authorList>
            <person name="Harkins D.M."/>
            <person name="Madupu R."/>
            <person name="Durkin A.S."/>
            <person name="Torralba M."/>
            <person name="Methe B."/>
            <person name="Sutton G.G."/>
            <person name="Nelson K.E."/>
        </authorList>
    </citation>
    <scope>NUCLEOTIDE SEQUENCE [LARGE SCALE GENOMIC DNA]</scope>
    <source>
        <strain evidence="2 3">CCUG 2042</strain>
    </source>
</reference>
<dbReference type="RefSeq" id="WP_005759166.1">
    <property type="nucleotide sequence ID" value="NZ_AJSX01000007.1"/>
</dbReference>
<dbReference type="AlphaFoldDB" id="I3DIL9"/>
<dbReference type="EMBL" id="AJSX01000007">
    <property type="protein sequence ID" value="EIJ71562.1"/>
    <property type="molecule type" value="Genomic_DNA"/>
</dbReference>